<proteinExistence type="predicted"/>
<feature type="compositionally biased region" description="Polar residues" evidence="1">
    <location>
        <begin position="100"/>
        <end position="114"/>
    </location>
</feature>
<dbReference type="PANTHER" id="PTHR35871:SF1">
    <property type="entry name" value="CXC1-LIKE CYSTEINE CLUSTER ASSOCIATED WITH KDZ TRANSPOSASES DOMAIN-CONTAINING PROTEIN"/>
    <property type="match status" value="1"/>
</dbReference>
<name>A0A1C7LJK8_GRIFR</name>
<dbReference type="Proteomes" id="UP000092993">
    <property type="component" value="Unassembled WGS sequence"/>
</dbReference>
<keyword evidence="3" id="KW-1185">Reference proteome</keyword>
<sequence length="649" mass="73351">MLGMENERKLAKTAEKMYSTFAEICTPTWATPDPPDAFAGSSQTLITDSESPGQYSPCSEGELETEIFEESEDHAEESGDEGSDVQSEMSNPESEYPDHYSTQGSFASPSQQTFMPPPLMDDAKCALADITMILSPRRCNGKGHKAFKGDELLRTRLSMMQMHLRAYIDSSRPLTWIAASLHTAASHGKSSHIAKQIRKWTRSFIADREDLPLNLYGAWNTSLLDKGELAKEIHAHLQGIGRYVKAQDIVVFLDIPEIKEKYALKHTISLATARRWMFMMDYRWCKGPSGQYVDGHEREDVVAYRQTTFLPSLAELEWNVHMWEDGLEEIATDAPRPRNCPTVIWWHDESTFYANDHRNVYWAHKDEKAIPRPKGEGASLMVVDFVSAEYGWLRFDGDAARILFKAGKAREGYFINDNILEHATGAMDILDKHLPHKRHVFIFDNATTHLKRAHDALSARHMSKKPTAPNKPSFGVLRNVVNMEGKPVYGPDGKVLKEKVPMSDAKFADGAPQPLYFPVGHEHAGIFKGMQVILEERGFTESRIFMGVPIPLSKRCTPLLLPQCWGYAKRKYRLNPPSSAEANLERNVIAALDSVPLITMRRFATRSHRFMDAYRKGLSGKQAIWASKKYRGHRVLPNTILDELLKAGI</sequence>
<evidence type="ECO:0000313" key="3">
    <source>
        <dbReference type="Proteomes" id="UP000092993"/>
    </source>
</evidence>
<dbReference type="GO" id="GO:0003676">
    <property type="term" value="F:nucleic acid binding"/>
    <property type="evidence" value="ECO:0007669"/>
    <property type="project" value="InterPro"/>
</dbReference>
<feature type="region of interest" description="Disordered" evidence="1">
    <location>
        <begin position="28"/>
        <end position="118"/>
    </location>
</feature>
<protein>
    <submittedName>
        <fullName evidence="2">Uncharacterized protein</fullName>
    </submittedName>
</protein>
<accession>A0A1C7LJK8</accession>
<evidence type="ECO:0000313" key="2">
    <source>
        <dbReference type="EMBL" id="OBZ62739.1"/>
    </source>
</evidence>
<feature type="compositionally biased region" description="Polar residues" evidence="1">
    <location>
        <begin position="84"/>
        <end position="93"/>
    </location>
</feature>
<dbReference type="PANTHER" id="PTHR35871">
    <property type="entry name" value="EXPRESSED PROTEIN"/>
    <property type="match status" value="1"/>
</dbReference>
<evidence type="ECO:0000256" key="1">
    <source>
        <dbReference type="SAM" id="MobiDB-lite"/>
    </source>
</evidence>
<feature type="compositionally biased region" description="Polar residues" evidence="1">
    <location>
        <begin position="40"/>
        <end position="57"/>
    </location>
</feature>
<feature type="compositionally biased region" description="Acidic residues" evidence="1">
    <location>
        <begin position="61"/>
        <end position="83"/>
    </location>
</feature>
<dbReference type="InterPro" id="IPR036397">
    <property type="entry name" value="RNaseH_sf"/>
</dbReference>
<dbReference type="OMA" id="IVTAQRW"/>
<reference evidence="2 3" key="1">
    <citation type="submission" date="2016-03" db="EMBL/GenBank/DDBJ databases">
        <title>Whole genome sequencing of Grifola frondosa 9006-11.</title>
        <authorList>
            <person name="Min B."/>
            <person name="Park H."/>
            <person name="Kim J.-G."/>
            <person name="Cho H."/>
            <person name="Oh Y.-L."/>
            <person name="Kong W.-S."/>
            <person name="Choi I.-G."/>
        </authorList>
    </citation>
    <scope>NUCLEOTIDE SEQUENCE [LARGE SCALE GENOMIC DNA]</scope>
    <source>
        <strain evidence="2 3">9006-11</strain>
    </source>
</reference>
<organism evidence="2 3">
    <name type="scientific">Grifola frondosa</name>
    <name type="common">Maitake</name>
    <name type="synonym">Polyporus frondosus</name>
    <dbReference type="NCBI Taxonomy" id="5627"/>
    <lineage>
        <taxon>Eukaryota</taxon>
        <taxon>Fungi</taxon>
        <taxon>Dikarya</taxon>
        <taxon>Basidiomycota</taxon>
        <taxon>Agaricomycotina</taxon>
        <taxon>Agaricomycetes</taxon>
        <taxon>Polyporales</taxon>
        <taxon>Grifolaceae</taxon>
        <taxon>Grifola</taxon>
    </lineage>
</organism>
<dbReference type="OrthoDB" id="6511194at2759"/>
<comment type="caution">
    <text evidence="2">The sequence shown here is derived from an EMBL/GenBank/DDBJ whole genome shotgun (WGS) entry which is preliminary data.</text>
</comment>
<gene>
    <name evidence="2" type="ORF">A0H81_15008</name>
</gene>
<dbReference type="Gene3D" id="3.30.420.10">
    <property type="entry name" value="Ribonuclease H-like superfamily/Ribonuclease H"/>
    <property type="match status" value="1"/>
</dbReference>
<dbReference type="EMBL" id="LUGG01000125">
    <property type="protein sequence ID" value="OBZ62739.1"/>
    <property type="molecule type" value="Genomic_DNA"/>
</dbReference>
<dbReference type="AlphaFoldDB" id="A0A1C7LJK8"/>